<protein>
    <submittedName>
        <fullName evidence="1">Amidohydrolase</fullName>
    </submittedName>
</protein>
<accession>A0A2X3D0F1</accession>
<name>A0A2X3D0F1_KLEPN</name>
<dbReference type="GO" id="GO:0016787">
    <property type="term" value="F:hydrolase activity"/>
    <property type="evidence" value="ECO:0007669"/>
    <property type="project" value="UniProtKB-KW"/>
</dbReference>
<sequence length="61" mass="6916">MVREGLFDDVDAALTWHPEAWAGMFSTAPLTTFRRHGDLPAPRPTPLIRRTWAGARWMPSP</sequence>
<dbReference type="Proteomes" id="UP000251088">
    <property type="component" value="Unassembled WGS sequence"/>
</dbReference>
<evidence type="ECO:0000313" key="2">
    <source>
        <dbReference type="Proteomes" id="UP000251088"/>
    </source>
</evidence>
<evidence type="ECO:0000313" key="1">
    <source>
        <dbReference type="EMBL" id="SQC14205.1"/>
    </source>
</evidence>
<organism evidence="1 2">
    <name type="scientific">Klebsiella pneumoniae</name>
    <dbReference type="NCBI Taxonomy" id="573"/>
    <lineage>
        <taxon>Bacteria</taxon>
        <taxon>Pseudomonadati</taxon>
        <taxon>Pseudomonadota</taxon>
        <taxon>Gammaproteobacteria</taxon>
        <taxon>Enterobacterales</taxon>
        <taxon>Enterobacteriaceae</taxon>
        <taxon>Klebsiella/Raoultella group</taxon>
        <taxon>Klebsiella</taxon>
        <taxon>Klebsiella pneumoniae complex</taxon>
    </lineage>
</organism>
<dbReference type="AlphaFoldDB" id="A0A2X3D0F1"/>
<reference evidence="1 2" key="1">
    <citation type="submission" date="2018-06" db="EMBL/GenBank/DDBJ databases">
        <authorList>
            <consortium name="Pathogen Informatics"/>
            <person name="Doyle S."/>
        </authorList>
    </citation>
    <scope>NUCLEOTIDE SEQUENCE [LARGE SCALE GENOMIC DNA]</scope>
    <source>
        <strain evidence="1 2">NCTC9128</strain>
    </source>
</reference>
<keyword evidence="1" id="KW-0378">Hydrolase</keyword>
<dbReference type="EMBL" id="UAWN01000011">
    <property type="protein sequence ID" value="SQC14205.1"/>
    <property type="molecule type" value="Genomic_DNA"/>
</dbReference>
<proteinExistence type="predicted"/>
<gene>
    <name evidence="1" type="primary">abgB_4</name>
    <name evidence="1" type="ORF">NCTC9128_02287</name>
</gene>